<dbReference type="InterPro" id="IPR036425">
    <property type="entry name" value="MoaB/Mog-like_dom_sf"/>
</dbReference>
<organism evidence="1 2">
    <name type="scientific">Demequina litorisediminis</name>
    <dbReference type="NCBI Taxonomy" id="1849022"/>
    <lineage>
        <taxon>Bacteria</taxon>
        <taxon>Bacillati</taxon>
        <taxon>Actinomycetota</taxon>
        <taxon>Actinomycetes</taxon>
        <taxon>Micrococcales</taxon>
        <taxon>Demequinaceae</taxon>
        <taxon>Demequina</taxon>
    </lineage>
</organism>
<dbReference type="SUPFAM" id="SSF63867">
    <property type="entry name" value="MoeA C-terminal domain-like"/>
    <property type="match status" value="1"/>
</dbReference>
<dbReference type="Gene3D" id="3.40.980.10">
    <property type="entry name" value="MoaB/Mog-like domain"/>
    <property type="match status" value="1"/>
</dbReference>
<dbReference type="InterPro" id="IPR036688">
    <property type="entry name" value="MoeA_C_domain_IV_sf"/>
</dbReference>
<accession>A0ABQ6IB54</accession>
<sequence>MGGIEFGDRVLPVVALPGHPGAAAIGFEACVRPALRAMCGHRTRERDTVVARAAQGWSVPAGMVRPTPVILDDVDGVAVATPLPAARLSVTDLARADALVWSGVQGLQVAAGDQVRCAYWG</sequence>
<dbReference type="EMBL" id="BSUN01000001">
    <property type="protein sequence ID" value="GMA35082.1"/>
    <property type="molecule type" value="Genomic_DNA"/>
</dbReference>
<name>A0ABQ6IB54_9MICO</name>
<dbReference type="SUPFAM" id="SSF53218">
    <property type="entry name" value="Molybdenum cofactor biosynthesis proteins"/>
    <property type="match status" value="1"/>
</dbReference>
<dbReference type="Proteomes" id="UP001157125">
    <property type="component" value="Unassembled WGS sequence"/>
</dbReference>
<keyword evidence="2" id="KW-1185">Reference proteome</keyword>
<evidence type="ECO:0008006" key="3">
    <source>
        <dbReference type="Google" id="ProtNLM"/>
    </source>
</evidence>
<comment type="caution">
    <text evidence="1">The sequence shown here is derived from an EMBL/GenBank/DDBJ whole genome shotgun (WGS) entry which is preliminary data.</text>
</comment>
<proteinExistence type="predicted"/>
<reference evidence="2" key="1">
    <citation type="journal article" date="2019" name="Int. J. Syst. Evol. Microbiol.">
        <title>The Global Catalogue of Microorganisms (GCM) 10K type strain sequencing project: providing services to taxonomists for standard genome sequencing and annotation.</title>
        <authorList>
            <consortium name="The Broad Institute Genomics Platform"/>
            <consortium name="The Broad Institute Genome Sequencing Center for Infectious Disease"/>
            <person name="Wu L."/>
            <person name="Ma J."/>
        </authorList>
    </citation>
    <scope>NUCLEOTIDE SEQUENCE [LARGE SCALE GENOMIC DNA]</scope>
    <source>
        <strain evidence="2">NBRC 112299</strain>
    </source>
</reference>
<gene>
    <name evidence="1" type="ORF">GCM10025876_12860</name>
</gene>
<protein>
    <recommendedName>
        <fullName evidence="3">Molybdopterin molybdenumtransferase</fullName>
    </recommendedName>
</protein>
<evidence type="ECO:0000313" key="1">
    <source>
        <dbReference type="EMBL" id="GMA35082.1"/>
    </source>
</evidence>
<evidence type="ECO:0000313" key="2">
    <source>
        <dbReference type="Proteomes" id="UP001157125"/>
    </source>
</evidence>
<dbReference type="Gene3D" id="2.40.340.10">
    <property type="entry name" value="MoeA, C-terminal, domain IV"/>
    <property type="match status" value="1"/>
</dbReference>